<dbReference type="Proteomes" id="UP000660262">
    <property type="component" value="Unassembled WGS sequence"/>
</dbReference>
<dbReference type="GO" id="GO:0034976">
    <property type="term" value="P:response to endoplasmic reticulum stress"/>
    <property type="evidence" value="ECO:0007669"/>
    <property type="project" value="TreeGrafter"/>
</dbReference>
<dbReference type="CDD" id="cd02961">
    <property type="entry name" value="PDI_a_family"/>
    <property type="match status" value="1"/>
</dbReference>
<evidence type="ECO:0000313" key="5">
    <source>
        <dbReference type="EMBL" id="GHP07033.1"/>
    </source>
</evidence>
<dbReference type="PANTHER" id="PTHR18929:SF246">
    <property type="entry name" value="PROTEIN DISULFIDE ISOMERASE-LIKE 1-4"/>
    <property type="match status" value="1"/>
</dbReference>
<dbReference type="InterPro" id="IPR013766">
    <property type="entry name" value="Thioredoxin_domain"/>
</dbReference>
<evidence type="ECO:0000256" key="3">
    <source>
        <dbReference type="SAM" id="SignalP"/>
    </source>
</evidence>
<dbReference type="InterPro" id="IPR017937">
    <property type="entry name" value="Thioredoxin_CS"/>
</dbReference>
<evidence type="ECO:0000259" key="4">
    <source>
        <dbReference type="PROSITE" id="PS51352"/>
    </source>
</evidence>
<keyword evidence="3" id="KW-0732">Signal</keyword>
<feature type="chain" id="PRO_5032489640" evidence="3">
    <location>
        <begin position="36"/>
        <end position="580"/>
    </location>
</feature>
<keyword evidence="2" id="KW-0472">Membrane</keyword>
<reference evidence="5" key="1">
    <citation type="submission" date="2020-10" db="EMBL/GenBank/DDBJ databases">
        <title>Unveiling of a novel bifunctional photoreceptor, Dualchrome1, isolated from a cosmopolitan green alga.</title>
        <authorList>
            <person name="Suzuki S."/>
            <person name="Kawachi M."/>
        </authorList>
    </citation>
    <scope>NUCLEOTIDE SEQUENCE</scope>
    <source>
        <strain evidence="5">NIES 2893</strain>
    </source>
</reference>
<dbReference type="GO" id="GO:0005783">
    <property type="term" value="C:endoplasmic reticulum"/>
    <property type="evidence" value="ECO:0007669"/>
    <property type="project" value="TreeGrafter"/>
</dbReference>
<evidence type="ECO:0000313" key="6">
    <source>
        <dbReference type="Proteomes" id="UP000660262"/>
    </source>
</evidence>
<feature type="signal peptide" evidence="3">
    <location>
        <begin position="1"/>
        <end position="35"/>
    </location>
</feature>
<dbReference type="Pfam" id="PF00085">
    <property type="entry name" value="Thioredoxin"/>
    <property type="match status" value="1"/>
</dbReference>
<dbReference type="InterPro" id="IPR036249">
    <property type="entry name" value="Thioredoxin-like_sf"/>
</dbReference>
<proteinExistence type="inferred from homology"/>
<protein>
    <submittedName>
        <fullName evidence="5">Disulfide isomerase</fullName>
    </submittedName>
</protein>
<gene>
    <name evidence="5" type="ORF">PPROV_000577600</name>
</gene>
<evidence type="ECO:0000256" key="2">
    <source>
        <dbReference type="SAM" id="Phobius"/>
    </source>
</evidence>
<dbReference type="EMBL" id="BNJQ01000015">
    <property type="protein sequence ID" value="GHP07033.1"/>
    <property type="molecule type" value="Genomic_DNA"/>
</dbReference>
<feature type="domain" description="Thioredoxin" evidence="4">
    <location>
        <begin position="19"/>
        <end position="167"/>
    </location>
</feature>
<dbReference type="AlphaFoldDB" id="A0A830HKB2"/>
<keyword evidence="6" id="KW-1185">Reference proteome</keyword>
<keyword evidence="2" id="KW-1133">Transmembrane helix</keyword>
<dbReference type="SUPFAM" id="SSF52833">
    <property type="entry name" value="Thioredoxin-like"/>
    <property type="match status" value="1"/>
</dbReference>
<keyword evidence="2" id="KW-0812">Transmembrane</keyword>
<dbReference type="Gene3D" id="3.40.30.10">
    <property type="entry name" value="Glutaredoxin"/>
    <property type="match status" value="1"/>
</dbReference>
<keyword evidence="5" id="KW-0413">Isomerase</keyword>
<dbReference type="PRINTS" id="PR00421">
    <property type="entry name" value="THIOREDOXIN"/>
</dbReference>
<accession>A0A830HKB2</accession>
<dbReference type="GO" id="GO:0003756">
    <property type="term" value="F:protein disulfide isomerase activity"/>
    <property type="evidence" value="ECO:0007669"/>
    <property type="project" value="TreeGrafter"/>
</dbReference>
<comment type="caution">
    <text evidence="5">The sequence shown here is derived from an EMBL/GenBank/DDBJ whole genome shotgun (WGS) entry which is preliminary data.</text>
</comment>
<comment type="similarity">
    <text evidence="1">Belongs to the protein disulfide isomerase family.</text>
</comment>
<feature type="transmembrane region" description="Helical" evidence="2">
    <location>
        <begin position="537"/>
        <end position="558"/>
    </location>
</feature>
<name>A0A830HKB2_9CHLO</name>
<dbReference type="PROSITE" id="PS00194">
    <property type="entry name" value="THIOREDOXIN_1"/>
    <property type="match status" value="1"/>
</dbReference>
<organism evidence="5 6">
    <name type="scientific">Pycnococcus provasolii</name>
    <dbReference type="NCBI Taxonomy" id="41880"/>
    <lineage>
        <taxon>Eukaryota</taxon>
        <taxon>Viridiplantae</taxon>
        <taxon>Chlorophyta</taxon>
        <taxon>Pseudoscourfieldiophyceae</taxon>
        <taxon>Pseudoscourfieldiales</taxon>
        <taxon>Pycnococcaceae</taxon>
        <taxon>Pycnococcus</taxon>
    </lineage>
</organism>
<dbReference type="PANTHER" id="PTHR18929">
    <property type="entry name" value="PROTEIN DISULFIDE ISOMERASE"/>
    <property type="match status" value="1"/>
</dbReference>
<sequence>MFCVMSARLRVASLPRAMLLLLGLILTLSCPSAVGKANKKNKMEHRALEAHSVEAFDVLLRSRLHDVIIVDFYAPWCGHCKVLAPEFDKAHAMIRDMPAPFNDSVLVVKVDAEKLGKLKTRYKLKSYPSIRVFRRDEGTGKMPKQPEIYSGDRFATNIVRYAAALAGAPMPAVKARGWDSAAEEVAGAATDMAKRDGRGVFVHVQVASSHGDAAERARRAVSHAAAETLETAFKRVEVTVAEGEAHAGTAALPSEAARAAAENPEGVLLALYASTANRSKPIELRMSENDSTPPAITCRFLVLTPDVTDDDVVAFTAAHLWPSLPALTRANFHSFMATKTPIIICAERRPGRVDDDVSSGFKAQCKALRDSDSGKMLPQVTYLRFGIDAGVDAWFESEFGELRAAELPVTPLLSFVRDAVSKFVASLRPRPPDTAVSGDALAEHTEEAASIVLFDVSTRLFCSHGIGVHVDESSASAEMSTMLTSCDVSRDASLVSKVVRYMEAFVGMESRAYPKGKIGRYFKYARTLVVDGQLQPWQLGTATLLSVLFFVRILLYVFSMWWKTVMTQPGGVGDNIKKFN</sequence>
<evidence type="ECO:0000256" key="1">
    <source>
        <dbReference type="ARBA" id="ARBA00006347"/>
    </source>
</evidence>
<dbReference type="PROSITE" id="PS51352">
    <property type="entry name" value="THIOREDOXIN_2"/>
    <property type="match status" value="1"/>
</dbReference>
<dbReference type="OrthoDB" id="427280at2759"/>
<dbReference type="GO" id="GO:0006457">
    <property type="term" value="P:protein folding"/>
    <property type="evidence" value="ECO:0007669"/>
    <property type="project" value="TreeGrafter"/>
</dbReference>